<keyword evidence="5" id="KW-1185">Reference proteome</keyword>
<comment type="similarity">
    <text evidence="1">Belongs to the HesA/MoeB/ThiF family.</text>
</comment>
<evidence type="ECO:0000313" key="3">
    <source>
        <dbReference type="EMBL" id="PJZ71386.1"/>
    </source>
</evidence>
<dbReference type="Proteomes" id="UP000231962">
    <property type="component" value="Unassembled WGS sequence"/>
</dbReference>
<dbReference type="PANTHER" id="PTHR10953">
    <property type="entry name" value="UBIQUITIN-ACTIVATING ENZYME E1"/>
    <property type="match status" value="1"/>
</dbReference>
<evidence type="ECO:0000313" key="5">
    <source>
        <dbReference type="Proteomes" id="UP000231962"/>
    </source>
</evidence>
<proteinExistence type="inferred from homology"/>
<name>A0A2M9ZS64_9LEPT</name>
<dbReference type="FunFam" id="3.40.50.720:FF:000080">
    <property type="entry name" value="Thiazole biosynthesis adenylyltransferase ThiF"/>
    <property type="match status" value="1"/>
</dbReference>
<keyword evidence="4" id="KW-0548">Nucleotidyltransferase</keyword>
<dbReference type="GO" id="GO:0004792">
    <property type="term" value="F:thiosulfate-cyanide sulfurtransferase activity"/>
    <property type="evidence" value="ECO:0007669"/>
    <property type="project" value="TreeGrafter"/>
</dbReference>
<dbReference type="InterPro" id="IPR035985">
    <property type="entry name" value="Ubiquitin-activating_enz"/>
</dbReference>
<evidence type="ECO:0000313" key="6">
    <source>
        <dbReference type="Proteomes" id="UP000231990"/>
    </source>
</evidence>
<dbReference type="EMBL" id="NPDZ01000001">
    <property type="protein sequence ID" value="PJZ74920.1"/>
    <property type="molecule type" value="Genomic_DNA"/>
</dbReference>
<dbReference type="CDD" id="cd00757">
    <property type="entry name" value="ThiF_MoeB_HesA_family"/>
    <property type="match status" value="1"/>
</dbReference>
<sequence>MLSPEELSRYSRNILLDEVKRAGQERLKASKVTIVGAGGLGSPALLYLAASGVGTLRIIDSDILDTTNLQRQVIYKHADIGKPKALVAAERARELNPFIIVEGIQSRLDLDNAEKILSGSDLVLEGSDNFETKFLVNDICVKLKIPFITAGILRFDGTVMGVRPGMDACFRCIYESLPPPDSIPSCSEAGVIGSMAGIVGTIQSTEAVKFLLGMTETGDNALFGKMLQVESKSEDFRKVSLLRRKDCPVCSVLG</sequence>
<dbReference type="Pfam" id="PF00899">
    <property type="entry name" value="ThiF"/>
    <property type="match status" value="1"/>
</dbReference>
<feature type="domain" description="THIF-type NAD/FAD binding fold" evidence="2">
    <location>
        <begin position="10"/>
        <end position="249"/>
    </location>
</feature>
<dbReference type="GO" id="GO:0008641">
    <property type="term" value="F:ubiquitin-like modifier activating enzyme activity"/>
    <property type="evidence" value="ECO:0007669"/>
    <property type="project" value="InterPro"/>
</dbReference>
<dbReference type="GO" id="GO:0008146">
    <property type="term" value="F:sulfotransferase activity"/>
    <property type="evidence" value="ECO:0007669"/>
    <property type="project" value="TreeGrafter"/>
</dbReference>
<dbReference type="InterPro" id="IPR000594">
    <property type="entry name" value="ThiF_NAD_FAD-bd"/>
</dbReference>
<evidence type="ECO:0000259" key="2">
    <source>
        <dbReference type="Pfam" id="PF00899"/>
    </source>
</evidence>
<protein>
    <submittedName>
        <fullName evidence="4">Adenylyltransferase</fullName>
    </submittedName>
</protein>
<comment type="caution">
    <text evidence="4">The sequence shown here is derived from an EMBL/GenBank/DDBJ whole genome shotgun (WGS) entry which is preliminary data.</text>
</comment>
<dbReference type="EMBL" id="NPDY01000001">
    <property type="protein sequence ID" value="PJZ71386.1"/>
    <property type="molecule type" value="Genomic_DNA"/>
</dbReference>
<reference evidence="5 6" key="1">
    <citation type="submission" date="2017-07" db="EMBL/GenBank/DDBJ databases">
        <title>Leptospira spp. isolated from tropical soils.</title>
        <authorList>
            <person name="Thibeaux R."/>
            <person name="Iraola G."/>
            <person name="Ferres I."/>
            <person name="Bierque E."/>
            <person name="Girault D."/>
            <person name="Soupe-Gilbert M.-E."/>
            <person name="Picardeau M."/>
            <person name="Goarant C."/>
        </authorList>
    </citation>
    <scope>NUCLEOTIDE SEQUENCE [LARGE SCALE GENOMIC DNA]</scope>
    <source>
        <strain evidence="4 6">FH1-B-B1</strain>
        <strain evidence="3 5">FH1-B-C1</strain>
    </source>
</reference>
<dbReference type="GO" id="GO:0005829">
    <property type="term" value="C:cytosol"/>
    <property type="evidence" value="ECO:0007669"/>
    <property type="project" value="TreeGrafter"/>
</dbReference>
<dbReference type="SUPFAM" id="SSF69572">
    <property type="entry name" value="Activating enzymes of the ubiquitin-like proteins"/>
    <property type="match status" value="1"/>
</dbReference>
<dbReference type="Gene3D" id="3.40.50.720">
    <property type="entry name" value="NAD(P)-binding Rossmann-like Domain"/>
    <property type="match status" value="1"/>
</dbReference>
<dbReference type="InterPro" id="IPR045886">
    <property type="entry name" value="ThiF/MoeB/HesA"/>
</dbReference>
<dbReference type="RefSeq" id="WP_100712352.1">
    <property type="nucleotide sequence ID" value="NZ_NPDY01000001.1"/>
</dbReference>
<dbReference type="PANTHER" id="PTHR10953:SF102">
    <property type="entry name" value="ADENYLYLTRANSFERASE AND SULFURTRANSFERASE MOCS3"/>
    <property type="match status" value="1"/>
</dbReference>
<keyword evidence="4" id="KW-0808">Transferase</keyword>
<dbReference type="AlphaFoldDB" id="A0A2M9ZS64"/>
<accession>A0A2M9ZS64</accession>
<organism evidence="4 6">
    <name type="scientific">Leptospira perolatii</name>
    <dbReference type="NCBI Taxonomy" id="2023191"/>
    <lineage>
        <taxon>Bacteria</taxon>
        <taxon>Pseudomonadati</taxon>
        <taxon>Spirochaetota</taxon>
        <taxon>Spirochaetia</taxon>
        <taxon>Leptospirales</taxon>
        <taxon>Leptospiraceae</taxon>
        <taxon>Leptospira</taxon>
    </lineage>
</organism>
<dbReference type="Proteomes" id="UP000231990">
    <property type="component" value="Unassembled WGS sequence"/>
</dbReference>
<evidence type="ECO:0000256" key="1">
    <source>
        <dbReference type="ARBA" id="ARBA00009919"/>
    </source>
</evidence>
<gene>
    <name evidence="3" type="ORF">CH360_02485</name>
    <name evidence="4" type="ORF">CH373_02485</name>
</gene>
<dbReference type="GO" id="GO:0016779">
    <property type="term" value="F:nucleotidyltransferase activity"/>
    <property type="evidence" value="ECO:0007669"/>
    <property type="project" value="UniProtKB-KW"/>
</dbReference>
<evidence type="ECO:0000313" key="4">
    <source>
        <dbReference type="EMBL" id="PJZ74920.1"/>
    </source>
</evidence>
<dbReference type="OrthoDB" id="9804286at2"/>